<feature type="binding site" evidence="11">
    <location>
        <position position="53"/>
    </location>
    <ligand>
        <name>NADP(+)</name>
        <dbReference type="ChEBI" id="CHEBI:58349"/>
    </ligand>
</feature>
<dbReference type="GO" id="GO:0009073">
    <property type="term" value="P:aromatic amino acid family biosynthetic process"/>
    <property type="evidence" value="ECO:0007669"/>
    <property type="project" value="UniProtKB-KW"/>
</dbReference>
<keyword evidence="6 11" id="KW-0288">FMN</keyword>
<dbReference type="GO" id="GO:0009423">
    <property type="term" value="P:chorismate biosynthetic process"/>
    <property type="evidence" value="ECO:0007669"/>
    <property type="project" value="UniProtKB-UniRule"/>
</dbReference>
<comment type="pathway">
    <text evidence="1 11">Metabolic intermediate biosynthesis; chorismate biosynthesis; chorismate from D-erythrose 4-phosphate and phosphoenolpyruvate: step 7/7.</text>
</comment>
<dbReference type="GO" id="GO:0010181">
    <property type="term" value="F:FMN binding"/>
    <property type="evidence" value="ECO:0007669"/>
    <property type="project" value="TreeGrafter"/>
</dbReference>
<feature type="binding site" evidence="11">
    <location>
        <position position="47"/>
    </location>
    <ligand>
        <name>NADP(+)</name>
        <dbReference type="ChEBI" id="CHEBI:58349"/>
    </ligand>
</feature>
<evidence type="ECO:0000256" key="6">
    <source>
        <dbReference type="ARBA" id="ARBA00022643"/>
    </source>
</evidence>
<name>A0A1Q9JGK1_9FIRM</name>
<feature type="binding site" evidence="11">
    <location>
        <begin position="125"/>
        <end position="127"/>
    </location>
    <ligand>
        <name>FMN</name>
        <dbReference type="ChEBI" id="CHEBI:58210"/>
    </ligand>
</feature>
<dbReference type="EC" id="4.2.3.5" evidence="3 11"/>
<dbReference type="GO" id="GO:0008652">
    <property type="term" value="P:amino acid biosynthetic process"/>
    <property type="evidence" value="ECO:0007669"/>
    <property type="project" value="UniProtKB-KW"/>
</dbReference>
<keyword evidence="7 11" id="KW-0274">FAD</keyword>
<evidence type="ECO:0000256" key="11">
    <source>
        <dbReference type="HAMAP-Rule" id="MF_00300"/>
    </source>
</evidence>
<dbReference type="UniPathway" id="UPA00053">
    <property type="reaction ID" value="UER00090"/>
</dbReference>
<dbReference type="InterPro" id="IPR000453">
    <property type="entry name" value="Chorismate_synth"/>
</dbReference>
<evidence type="ECO:0000256" key="10">
    <source>
        <dbReference type="ARBA" id="ARBA00023239"/>
    </source>
</evidence>
<comment type="subunit">
    <text evidence="11">Homotetramer.</text>
</comment>
<evidence type="ECO:0000256" key="2">
    <source>
        <dbReference type="ARBA" id="ARBA00008014"/>
    </source>
</evidence>
<dbReference type="InterPro" id="IPR035904">
    <property type="entry name" value="Chorismate_synth_AroC_sf"/>
</dbReference>
<keyword evidence="13" id="KW-1185">Reference proteome</keyword>
<evidence type="ECO:0000256" key="1">
    <source>
        <dbReference type="ARBA" id="ARBA00005044"/>
    </source>
</evidence>
<comment type="catalytic activity">
    <reaction evidence="11">
        <text>5-O-(1-carboxyvinyl)-3-phosphoshikimate = chorismate + phosphate</text>
        <dbReference type="Rhea" id="RHEA:21020"/>
        <dbReference type="ChEBI" id="CHEBI:29748"/>
        <dbReference type="ChEBI" id="CHEBI:43474"/>
        <dbReference type="ChEBI" id="CHEBI:57701"/>
        <dbReference type="EC" id="4.2.3.5"/>
    </reaction>
</comment>
<evidence type="ECO:0000313" key="12">
    <source>
        <dbReference type="EMBL" id="OLR55360.1"/>
    </source>
</evidence>
<dbReference type="PANTHER" id="PTHR21085">
    <property type="entry name" value="CHORISMATE SYNTHASE"/>
    <property type="match status" value="1"/>
</dbReference>
<protein>
    <recommendedName>
        <fullName evidence="3 11">Chorismate synthase</fullName>
        <shortName evidence="11">CS</shortName>
        <ecNumber evidence="3 11">4.2.3.5</ecNumber>
    </recommendedName>
    <alternativeName>
        <fullName evidence="11">5-enolpyruvylshikimate-3-phosphate phospholyase</fullName>
    </alternativeName>
</protein>
<evidence type="ECO:0000256" key="7">
    <source>
        <dbReference type="ARBA" id="ARBA00022827"/>
    </source>
</evidence>
<evidence type="ECO:0000256" key="3">
    <source>
        <dbReference type="ARBA" id="ARBA00013036"/>
    </source>
</evidence>
<feature type="binding site" evidence="11">
    <location>
        <position position="259"/>
    </location>
    <ligand>
        <name>FMN</name>
        <dbReference type="ChEBI" id="CHEBI:58210"/>
    </ligand>
</feature>
<evidence type="ECO:0000256" key="8">
    <source>
        <dbReference type="ARBA" id="ARBA00022857"/>
    </source>
</evidence>
<comment type="cofactor">
    <cofactor evidence="11">
        <name>FMNH2</name>
        <dbReference type="ChEBI" id="CHEBI:57618"/>
    </cofactor>
    <text evidence="11">Reduced FMN (FMNH(2)).</text>
</comment>
<keyword evidence="10 11" id="KW-0456">Lyase</keyword>
<dbReference type="PIRSF" id="PIRSF001456">
    <property type="entry name" value="Chorismate_synth"/>
    <property type="match status" value="1"/>
</dbReference>
<accession>A0A1Q9JGK1</accession>
<comment type="function">
    <text evidence="11">Catalyzes the anti-1,4-elimination of the C-3 phosphate and the C-6 proR hydrogen from 5-enolpyruvylshikimate-3-phosphate (EPSP) to yield chorismate, which is the branch point compound that serves as the starting substrate for the three terminal pathways of aromatic amino acid biosynthesis. This reaction introduces a second double bond into the aromatic ring system.</text>
</comment>
<comment type="caution">
    <text evidence="11">Lacks conserved residue(s) required for the propagation of feature annotation.</text>
</comment>
<dbReference type="CDD" id="cd07304">
    <property type="entry name" value="Chorismate_synthase"/>
    <property type="match status" value="1"/>
</dbReference>
<dbReference type="STRING" id="1261640.BHK98_04330"/>
<dbReference type="HAMAP" id="MF_00300">
    <property type="entry name" value="Chorismate_synth"/>
    <property type="match status" value="1"/>
</dbReference>
<dbReference type="RefSeq" id="WP_075712355.1">
    <property type="nucleotide sequence ID" value="NZ_MJIE01000001.1"/>
</dbReference>
<dbReference type="AlphaFoldDB" id="A0A1Q9JGK1"/>
<evidence type="ECO:0000256" key="9">
    <source>
        <dbReference type="ARBA" id="ARBA00023141"/>
    </source>
</evidence>
<dbReference type="SUPFAM" id="SSF103263">
    <property type="entry name" value="Chorismate synthase, AroC"/>
    <property type="match status" value="1"/>
</dbReference>
<organism evidence="12 13">
    <name type="scientific">Hornefia porci</name>
    <dbReference type="NCBI Taxonomy" id="2652292"/>
    <lineage>
        <taxon>Bacteria</taxon>
        <taxon>Bacillati</taxon>
        <taxon>Bacillota</taxon>
        <taxon>Clostridia</taxon>
        <taxon>Peptostreptococcales</taxon>
        <taxon>Anaerovoracaceae</taxon>
        <taxon>Hornefia</taxon>
    </lineage>
</organism>
<dbReference type="EMBL" id="MJIE01000001">
    <property type="protein sequence ID" value="OLR55360.1"/>
    <property type="molecule type" value="Genomic_DNA"/>
</dbReference>
<dbReference type="Pfam" id="PF01264">
    <property type="entry name" value="Chorismate_synt"/>
    <property type="match status" value="1"/>
</dbReference>
<keyword evidence="4 11" id="KW-0028">Amino-acid biosynthesis</keyword>
<dbReference type="OrthoDB" id="9771806at2"/>
<keyword evidence="9 11" id="KW-0057">Aromatic amino acid biosynthesis</keyword>
<dbReference type="Proteomes" id="UP000187404">
    <property type="component" value="Unassembled WGS sequence"/>
</dbReference>
<comment type="caution">
    <text evidence="12">The sequence shown here is derived from an EMBL/GenBank/DDBJ whole genome shotgun (WGS) entry which is preliminary data.</text>
</comment>
<gene>
    <name evidence="11" type="primary">aroC</name>
    <name evidence="12" type="ORF">BHK98_04330</name>
</gene>
<proteinExistence type="inferred from homology"/>
<keyword evidence="5 11" id="KW-0285">Flavoprotein</keyword>
<dbReference type="Gene3D" id="3.60.150.10">
    <property type="entry name" value="Chorismate synthase AroC"/>
    <property type="match status" value="2"/>
</dbReference>
<sequence>MASEFGKNIRVSIFGESHGAAVGVSIDGMPAGVSVDMERLQHFLDRRAPGRSRFTTARREEDRPEFLCGIRGGVTCGTPITAIIRNRDTRSGDYSQMENIPRPGHADYAARMRYGGNEDCRGGGHFSGRLTAPLCIAGGIFLQALEAEEITVRARILEIGGNAEDPRGEIEKAMAEKDSVGGIIECVVDGMPPGIGDPIYDGLENRISLAVFGIPAVKGIEFGRGFEAARLRGSENNDAFYFDGGTVKTRTNNHGGILGGISSGMPIVFRVAVKPTPSIGKEQDSIRYDTGENVKMTVQGRHDPCIVPRAVPCVEAAAAMAIYDLTAGEIRPEREYRMEDRNNE</sequence>
<feature type="binding site" evidence="11">
    <location>
        <begin position="274"/>
        <end position="278"/>
    </location>
    <ligand>
        <name>FMN</name>
        <dbReference type="ChEBI" id="CHEBI:58210"/>
    </ligand>
</feature>
<feature type="binding site" evidence="11">
    <location>
        <position position="301"/>
    </location>
    <ligand>
        <name>FMN</name>
        <dbReference type="ChEBI" id="CHEBI:58210"/>
    </ligand>
</feature>
<keyword evidence="8 11" id="KW-0521">NADP</keyword>
<dbReference type="GO" id="GO:0004107">
    <property type="term" value="F:chorismate synthase activity"/>
    <property type="evidence" value="ECO:0007669"/>
    <property type="project" value="UniProtKB-UniRule"/>
</dbReference>
<evidence type="ECO:0000256" key="4">
    <source>
        <dbReference type="ARBA" id="ARBA00022605"/>
    </source>
</evidence>
<dbReference type="GO" id="GO:0005829">
    <property type="term" value="C:cytosol"/>
    <property type="evidence" value="ECO:0007669"/>
    <property type="project" value="TreeGrafter"/>
</dbReference>
<evidence type="ECO:0000313" key="13">
    <source>
        <dbReference type="Proteomes" id="UP000187404"/>
    </source>
</evidence>
<evidence type="ECO:0000256" key="5">
    <source>
        <dbReference type="ARBA" id="ARBA00022630"/>
    </source>
</evidence>
<dbReference type="PANTHER" id="PTHR21085:SF0">
    <property type="entry name" value="CHORISMATE SYNTHASE"/>
    <property type="match status" value="1"/>
</dbReference>
<reference evidence="12 13" key="1">
    <citation type="journal article" date="2016" name="Appl. Environ. Microbiol.">
        <title>Function and Phylogeny of Bacterial Butyryl Coenzyme A:Acetate Transferases and Their Diversity in the Proximal Colon of Swine.</title>
        <authorList>
            <person name="Trachsel J."/>
            <person name="Bayles D.O."/>
            <person name="Looft T."/>
            <person name="Levine U.Y."/>
            <person name="Allen H.K."/>
        </authorList>
    </citation>
    <scope>NUCLEOTIDE SEQUENCE [LARGE SCALE GENOMIC DNA]</scope>
    <source>
        <strain evidence="12 13">68-3-10</strain>
    </source>
</reference>
<comment type="similarity">
    <text evidence="2 11">Belongs to the chorismate synthase family.</text>
</comment>